<dbReference type="Proteomes" id="UP000031575">
    <property type="component" value="Unassembled WGS sequence"/>
</dbReference>
<comment type="similarity">
    <text evidence="1">Belongs to the NmrA-type oxidoreductase family.</text>
</comment>
<dbReference type="SUPFAM" id="SSF51735">
    <property type="entry name" value="NAD(P)-binding Rossmann-fold domains"/>
    <property type="match status" value="1"/>
</dbReference>
<dbReference type="InterPro" id="IPR008030">
    <property type="entry name" value="NmrA-like"/>
</dbReference>
<sequence>MAHSVLVVGATGKQGAAVVKSLLQSEDASLVVHALTRDASTPRAQALAASDPRLRLVQGDQLKPDAIFAQLPEGSISALFLITVPPKEEPQAIPFIDTALAHGVRHIVYSSVDRGGDERSWSNPTQIKHFAEKLTIELHLRDAAKNATQAGPSNNNKQVTWTILRPVAFMDNYNPGYFVAGAFVSMLSITMKPSTKLQLVATSDIGRWAAKSIEAALADQADGTAVSPYANRAIGLAGDNLTLGEARAIFQRVVGHPTPWALWIVGRLVLLLVPDLKTMFTWFDEEGYGVDIAARQGEAPGVSSFETWLRNESQWKIE</sequence>
<gene>
    <name evidence="4" type="ORF">SPBR_00870</name>
</gene>
<comment type="caution">
    <text evidence="4">The sequence shown here is derived from an EMBL/GenBank/DDBJ whole genome shotgun (WGS) entry which is preliminary data.</text>
</comment>
<organism evidence="4 5">
    <name type="scientific">Sporothrix brasiliensis 5110</name>
    <dbReference type="NCBI Taxonomy" id="1398154"/>
    <lineage>
        <taxon>Eukaryota</taxon>
        <taxon>Fungi</taxon>
        <taxon>Dikarya</taxon>
        <taxon>Ascomycota</taxon>
        <taxon>Pezizomycotina</taxon>
        <taxon>Sordariomycetes</taxon>
        <taxon>Sordariomycetidae</taxon>
        <taxon>Ophiostomatales</taxon>
        <taxon>Ophiostomataceae</taxon>
        <taxon>Sporothrix</taxon>
    </lineage>
</organism>
<dbReference type="HOGENOM" id="CLU_007383_8_4_1"/>
<accession>A0A0C2IT47</accession>
<feature type="domain" description="NmrA-like" evidence="3">
    <location>
        <begin position="3"/>
        <end position="288"/>
    </location>
</feature>
<dbReference type="VEuPathDB" id="FungiDB:SPBR_00870"/>
<dbReference type="Gene3D" id="3.40.50.720">
    <property type="entry name" value="NAD(P)-binding Rossmann-like Domain"/>
    <property type="match status" value="1"/>
</dbReference>
<protein>
    <recommendedName>
        <fullName evidence="3">NmrA-like domain-containing protein</fullName>
    </recommendedName>
</protein>
<evidence type="ECO:0000256" key="1">
    <source>
        <dbReference type="ARBA" id="ARBA00006328"/>
    </source>
</evidence>
<dbReference type="GeneID" id="63674110"/>
<evidence type="ECO:0000259" key="3">
    <source>
        <dbReference type="Pfam" id="PF05368"/>
    </source>
</evidence>
<dbReference type="RefSeq" id="XP_040618045.1">
    <property type="nucleotide sequence ID" value="XM_040759189.1"/>
</dbReference>
<dbReference type="EMBL" id="AWTV01000008">
    <property type="protein sequence ID" value="KIH90035.1"/>
    <property type="molecule type" value="Genomic_DNA"/>
</dbReference>
<evidence type="ECO:0000256" key="2">
    <source>
        <dbReference type="ARBA" id="ARBA00022857"/>
    </source>
</evidence>
<dbReference type="Gene3D" id="3.90.25.10">
    <property type="entry name" value="UDP-galactose 4-epimerase, domain 1"/>
    <property type="match status" value="1"/>
</dbReference>
<dbReference type="OrthoDB" id="9997102at2759"/>
<dbReference type="AlphaFoldDB" id="A0A0C2IT47"/>
<dbReference type="InterPro" id="IPR036291">
    <property type="entry name" value="NAD(P)-bd_dom_sf"/>
</dbReference>
<keyword evidence="2" id="KW-0521">NADP</keyword>
<dbReference type="PANTHER" id="PTHR42748:SF7">
    <property type="entry name" value="NMRA LIKE REDOX SENSOR 1-RELATED"/>
    <property type="match status" value="1"/>
</dbReference>
<evidence type="ECO:0000313" key="4">
    <source>
        <dbReference type="EMBL" id="KIH90035.1"/>
    </source>
</evidence>
<name>A0A0C2IT47_9PEZI</name>
<dbReference type="Pfam" id="PF05368">
    <property type="entry name" value="NmrA"/>
    <property type="match status" value="1"/>
</dbReference>
<dbReference type="GO" id="GO:0005634">
    <property type="term" value="C:nucleus"/>
    <property type="evidence" value="ECO:0007669"/>
    <property type="project" value="TreeGrafter"/>
</dbReference>
<proteinExistence type="inferred from homology"/>
<reference evidence="4 5" key="1">
    <citation type="journal article" date="2014" name="BMC Genomics">
        <title>Comparative genomics of the major fungal agents of human and animal Sporotrichosis: Sporothrix schenckii and Sporothrix brasiliensis.</title>
        <authorList>
            <person name="Teixeira M.M."/>
            <person name="de Almeida L.G."/>
            <person name="Kubitschek-Barreira P."/>
            <person name="Alves F.L."/>
            <person name="Kioshima E.S."/>
            <person name="Abadio A.K."/>
            <person name="Fernandes L."/>
            <person name="Derengowski L.S."/>
            <person name="Ferreira K.S."/>
            <person name="Souza R.C."/>
            <person name="Ruiz J.C."/>
            <person name="de Andrade N.C."/>
            <person name="Paes H.C."/>
            <person name="Nicola A.M."/>
            <person name="Albuquerque P."/>
            <person name="Gerber A.L."/>
            <person name="Martins V.P."/>
            <person name="Peconick L.D."/>
            <person name="Neto A.V."/>
            <person name="Chaucanez C.B."/>
            <person name="Silva P.A."/>
            <person name="Cunha O.L."/>
            <person name="de Oliveira F.F."/>
            <person name="dos Santos T.C."/>
            <person name="Barros A.L."/>
            <person name="Soares M.A."/>
            <person name="de Oliveira L.M."/>
            <person name="Marini M.M."/>
            <person name="Villalobos-Duno H."/>
            <person name="Cunha M.M."/>
            <person name="de Hoog S."/>
            <person name="da Silveira J.F."/>
            <person name="Henrissat B."/>
            <person name="Nino-Vega G.A."/>
            <person name="Cisalpino P.S."/>
            <person name="Mora-Montes H.M."/>
            <person name="Almeida S.R."/>
            <person name="Stajich J.E."/>
            <person name="Lopes-Bezerra L.M."/>
            <person name="Vasconcelos A.T."/>
            <person name="Felipe M.S."/>
        </authorList>
    </citation>
    <scope>NUCLEOTIDE SEQUENCE [LARGE SCALE GENOMIC DNA]</scope>
    <source>
        <strain evidence="4 5">5110</strain>
    </source>
</reference>
<evidence type="ECO:0000313" key="5">
    <source>
        <dbReference type="Proteomes" id="UP000031575"/>
    </source>
</evidence>
<keyword evidence="5" id="KW-1185">Reference proteome</keyword>
<dbReference type="PANTHER" id="PTHR42748">
    <property type="entry name" value="NITROGEN METABOLITE REPRESSION PROTEIN NMRA FAMILY MEMBER"/>
    <property type="match status" value="1"/>
</dbReference>
<dbReference type="InterPro" id="IPR051164">
    <property type="entry name" value="NmrA-like_oxidored"/>
</dbReference>